<organism evidence="1 2">
    <name type="scientific">Nocardioides dokdonensis FR1436</name>
    <dbReference type="NCBI Taxonomy" id="1300347"/>
    <lineage>
        <taxon>Bacteria</taxon>
        <taxon>Bacillati</taxon>
        <taxon>Actinomycetota</taxon>
        <taxon>Actinomycetes</taxon>
        <taxon>Propionibacteriales</taxon>
        <taxon>Nocardioidaceae</taxon>
        <taxon>Nocardioides</taxon>
    </lineage>
</organism>
<dbReference type="AlphaFoldDB" id="A0A1A9GNJ4"/>
<dbReference type="EMBL" id="CP015079">
    <property type="protein sequence ID" value="ANH39163.1"/>
    <property type="molecule type" value="Genomic_DNA"/>
</dbReference>
<protein>
    <recommendedName>
        <fullName evidence="3">DUF3352 domain-containing protein</fullName>
    </recommendedName>
</protein>
<dbReference type="KEGG" id="ndk:I601_2747"/>
<dbReference type="Pfam" id="PF11832">
    <property type="entry name" value="DUF3352"/>
    <property type="match status" value="1"/>
</dbReference>
<dbReference type="InterPro" id="IPR021787">
    <property type="entry name" value="DUF3352"/>
</dbReference>
<gene>
    <name evidence="1" type="ORF">I601_2747</name>
</gene>
<reference evidence="1 2" key="1">
    <citation type="submission" date="2016-03" db="EMBL/GenBank/DDBJ databases">
        <title>Complete genome sequence of a soil Actinobacterium, Nocardioides dokdonensis FR1436.</title>
        <authorList>
            <person name="Kwon S.-K."/>
            <person name="Kim K."/>
            <person name="Kim J.F."/>
        </authorList>
    </citation>
    <scope>NUCLEOTIDE SEQUENCE [LARGE SCALE GENOMIC DNA]</scope>
    <source>
        <strain evidence="1 2">FR1436</strain>
    </source>
</reference>
<dbReference type="PATRIC" id="fig|1300347.3.peg.2742"/>
<sequence length="475" mass="48210">MLGLGVVGGAAFGAYWYLSEGAQAAEALPADSIGYVGLNLDPSGRQKLEALETLKKLPTIAAELDLDGPVEDIDVKQVVAEAVLADAPCEIDYAEDVRPWLGDRFGAAAVPSGDEPASMVLVVEVLDDEAAEEGVRDLLTCDGSDAGESAGWVVEDGWLVLAETPEIARGVVDDTAEGSLAEDEDFRRWTGEVGDAGVLTLYAAPEAPRVLADALGGFFGPGAVAGMPSAYTDETSGSQGPDELDEAFEDFEGMAAVLRFEDGAVEIEAAGAAQDATAMLGDGVGDLVTGLPDETTAVLAAGLAEGWVEKTFGEDPSVPVDLESLLGQAAALTVGPGLDPDALLEAVFTGALTDVPVAAVTRGDLASAEEALAEAGPLATGLEARQVGDRVLVGPTGTWLDAVEAGGSLGGTDLFTSVVPDADDAVVVFFLDLGEVGDVAAEADTAGALAQLRALGVSAHADGDVARALLRLTTD</sequence>
<name>A0A1A9GNJ4_9ACTN</name>
<evidence type="ECO:0000313" key="1">
    <source>
        <dbReference type="EMBL" id="ANH39163.1"/>
    </source>
</evidence>
<evidence type="ECO:0000313" key="2">
    <source>
        <dbReference type="Proteomes" id="UP000077868"/>
    </source>
</evidence>
<accession>A0A1A9GNJ4</accession>
<keyword evidence="2" id="KW-1185">Reference proteome</keyword>
<dbReference type="STRING" id="1300347.I601_2747"/>
<dbReference type="Proteomes" id="UP000077868">
    <property type="component" value="Chromosome"/>
</dbReference>
<evidence type="ECO:0008006" key="3">
    <source>
        <dbReference type="Google" id="ProtNLM"/>
    </source>
</evidence>
<proteinExistence type="predicted"/>